<comment type="caution">
    <text evidence="2">The sequence shown here is derived from an EMBL/GenBank/DDBJ whole genome shotgun (WGS) entry which is preliminary data.</text>
</comment>
<dbReference type="InterPro" id="IPR000595">
    <property type="entry name" value="cNMP-bd_dom"/>
</dbReference>
<dbReference type="Proteomes" id="UP001073122">
    <property type="component" value="Unassembled WGS sequence"/>
</dbReference>
<accession>A0ABT3XSD7</accession>
<dbReference type="PANTHER" id="PTHR23011:SF28">
    <property type="entry name" value="CYCLIC NUCLEOTIDE-BINDING DOMAIN CONTAINING PROTEIN"/>
    <property type="match status" value="1"/>
</dbReference>
<sequence>MPNQLYQHIVTLIPAFESEVEKVLHYFEKQSFPKNHIVIKEGSNVDCFYFVLKGCMQIYFTDNLGNKNTIHFAIENWWVTEYNAFLGNPGTQFNIATLEDTEVLMIEKEKFEQLLLDFPFMGIYFNKVHMRAYGASLLKQKTFATVSKKDFHYYFCTHYPDLVRRFPDDVFASYIGISIDELDILNQNFRS</sequence>
<dbReference type="CDD" id="cd00038">
    <property type="entry name" value="CAP_ED"/>
    <property type="match status" value="1"/>
</dbReference>
<dbReference type="EMBL" id="JAOVZW010000017">
    <property type="protein sequence ID" value="MCX8525029.1"/>
    <property type="molecule type" value="Genomic_DNA"/>
</dbReference>
<protein>
    <submittedName>
        <fullName evidence="2">Crp/Fnr family transcriptional regulator</fullName>
    </submittedName>
</protein>
<dbReference type="Gene3D" id="2.60.120.10">
    <property type="entry name" value="Jelly Rolls"/>
    <property type="match status" value="1"/>
</dbReference>
<proteinExistence type="predicted"/>
<organism evidence="2 3">
    <name type="scientific">Chryseobacterium formosus</name>
    <dbReference type="NCBI Taxonomy" id="1537363"/>
    <lineage>
        <taxon>Bacteria</taxon>
        <taxon>Pseudomonadati</taxon>
        <taxon>Bacteroidota</taxon>
        <taxon>Flavobacteriia</taxon>
        <taxon>Flavobacteriales</taxon>
        <taxon>Weeksellaceae</taxon>
        <taxon>Chryseobacterium group</taxon>
        <taxon>Chryseobacterium</taxon>
    </lineage>
</organism>
<dbReference type="RefSeq" id="WP_267266314.1">
    <property type="nucleotide sequence ID" value="NZ_JAOVZW010000017.1"/>
</dbReference>
<gene>
    <name evidence="2" type="ORF">OF897_14010</name>
</gene>
<keyword evidence="3" id="KW-1185">Reference proteome</keyword>
<dbReference type="InterPro" id="IPR018490">
    <property type="entry name" value="cNMP-bd_dom_sf"/>
</dbReference>
<dbReference type="PANTHER" id="PTHR23011">
    <property type="entry name" value="CYCLIC NUCLEOTIDE-BINDING DOMAIN CONTAINING PROTEIN"/>
    <property type="match status" value="1"/>
</dbReference>
<dbReference type="InterPro" id="IPR014710">
    <property type="entry name" value="RmlC-like_jellyroll"/>
</dbReference>
<name>A0ABT3XSD7_9FLAO</name>
<evidence type="ECO:0000259" key="1">
    <source>
        <dbReference type="PROSITE" id="PS50042"/>
    </source>
</evidence>
<dbReference type="PROSITE" id="PS50042">
    <property type="entry name" value="CNMP_BINDING_3"/>
    <property type="match status" value="1"/>
</dbReference>
<evidence type="ECO:0000313" key="3">
    <source>
        <dbReference type="Proteomes" id="UP001073122"/>
    </source>
</evidence>
<reference evidence="2" key="1">
    <citation type="submission" date="2022-10" db="EMBL/GenBank/DDBJ databases">
        <title>Chryseobacterium sp. nov., a novel bacterial species.</title>
        <authorList>
            <person name="Cao Y."/>
        </authorList>
    </citation>
    <scope>NUCLEOTIDE SEQUENCE</scope>
    <source>
        <strain evidence="2">CCTCC AB2015118</strain>
    </source>
</reference>
<feature type="domain" description="Cyclic nucleotide-binding" evidence="1">
    <location>
        <begin position="17"/>
        <end position="115"/>
    </location>
</feature>
<evidence type="ECO:0000313" key="2">
    <source>
        <dbReference type="EMBL" id="MCX8525029.1"/>
    </source>
</evidence>
<dbReference type="Pfam" id="PF00027">
    <property type="entry name" value="cNMP_binding"/>
    <property type="match status" value="1"/>
</dbReference>
<dbReference type="SUPFAM" id="SSF51206">
    <property type="entry name" value="cAMP-binding domain-like"/>
    <property type="match status" value="1"/>
</dbReference>